<protein>
    <submittedName>
        <fullName evidence="1">Str. FM013</fullName>
    </submittedName>
</protein>
<reference evidence="1 2" key="1">
    <citation type="journal article" date="2014" name="Nat. Commun.">
        <title>Multiple recent horizontal transfers of a large genomic region in cheese making fungi.</title>
        <authorList>
            <person name="Cheeseman K."/>
            <person name="Ropars J."/>
            <person name="Renault P."/>
            <person name="Dupont J."/>
            <person name="Gouzy J."/>
            <person name="Branca A."/>
            <person name="Abraham A.L."/>
            <person name="Ceppi M."/>
            <person name="Conseiller E."/>
            <person name="Debuchy R."/>
            <person name="Malagnac F."/>
            <person name="Goarin A."/>
            <person name="Silar P."/>
            <person name="Lacoste S."/>
            <person name="Sallet E."/>
            <person name="Bensimon A."/>
            <person name="Giraud T."/>
            <person name="Brygoo Y."/>
        </authorList>
    </citation>
    <scope>NUCLEOTIDE SEQUENCE [LARGE SCALE GENOMIC DNA]</scope>
    <source>
        <strain evidence="2">FM 013</strain>
    </source>
</reference>
<sequence>MPQALLPSSAAAFAPRTPPSVMLDANVPQWLTMTPKRVRRARHPLNNPK</sequence>
<accession>A0A0G4PLS4</accession>
<keyword evidence="2" id="KW-1185">Reference proteome</keyword>
<gene>
    <name evidence="1" type="ORF">PCAMFM013_S022g000027</name>
</gene>
<dbReference type="EMBL" id="HG793155">
    <property type="protein sequence ID" value="CRL27347.1"/>
    <property type="molecule type" value="Genomic_DNA"/>
</dbReference>
<dbReference type="AlphaFoldDB" id="A0A0G4PLS4"/>
<evidence type="ECO:0000313" key="1">
    <source>
        <dbReference type="EMBL" id="CRL27347.1"/>
    </source>
</evidence>
<evidence type="ECO:0000313" key="2">
    <source>
        <dbReference type="Proteomes" id="UP000053732"/>
    </source>
</evidence>
<dbReference type="Proteomes" id="UP000053732">
    <property type="component" value="Unassembled WGS sequence"/>
</dbReference>
<proteinExistence type="predicted"/>
<name>A0A0G4PLS4_PENC3</name>
<organism evidence="1 2">
    <name type="scientific">Penicillium camemberti (strain FM 013)</name>
    <dbReference type="NCBI Taxonomy" id="1429867"/>
    <lineage>
        <taxon>Eukaryota</taxon>
        <taxon>Fungi</taxon>
        <taxon>Dikarya</taxon>
        <taxon>Ascomycota</taxon>
        <taxon>Pezizomycotina</taxon>
        <taxon>Eurotiomycetes</taxon>
        <taxon>Eurotiomycetidae</taxon>
        <taxon>Eurotiales</taxon>
        <taxon>Aspergillaceae</taxon>
        <taxon>Penicillium</taxon>
    </lineage>
</organism>